<dbReference type="AlphaFoldDB" id="A0A7C6EJI0"/>
<name>A0A7C6EJI0_UNCW3</name>
<dbReference type="PANTHER" id="PTHR44157:SF1">
    <property type="entry name" value="DNAJ HOMOLOG SUBFAMILY C MEMBER 11"/>
    <property type="match status" value="1"/>
</dbReference>
<dbReference type="EMBL" id="DTHJ01000047">
    <property type="protein sequence ID" value="HHS62368.1"/>
    <property type="molecule type" value="Genomic_DNA"/>
</dbReference>
<keyword evidence="1" id="KW-0802">TPR repeat</keyword>
<dbReference type="SUPFAM" id="SSF48452">
    <property type="entry name" value="TPR-like"/>
    <property type="match status" value="1"/>
</dbReference>
<dbReference type="InterPro" id="IPR036869">
    <property type="entry name" value="J_dom_sf"/>
</dbReference>
<dbReference type="InterPro" id="IPR001623">
    <property type="entry name" value="DnaJ_domain"/>
</dbReference>
<dbReference type="InterPro" id="IPR011990">
    <property type="entry name" value="TPR-like_helical_dom_sf"/>
</dbReference>
<organism evidence="3">
    <name type="scientific">candidate division WOR-3 bacterium</name>
    <dbReference type="NCBI Taxonomy" id="2052148"/>
    <lineage>
        <taxon>Bacteria</taxon>
        <taxon>Bacteria division WOR-3</taxon>
    </lineage>
</organism>
<feature type="domain" description="J" evidence="2">
    <location>
        <begin position="3"/>
        <end position="71"/>
    </location>
</feature>
<sequence length="213" mass="24768">MENYYSLLGVTNTATQAEIKNAYMKLARQYHPDRFTDAEEKRKANEHFARITAAYRVLSDEKLRAEYDKSLEKGVKQQDQVQETQAKNAFTRAIEFLKHNDPWRAVNLLRIACRYDPQPIYLSYLGLALVYTRQYQKEGFEKLQEAAKRLMFNPIVYVNLGLAYEFIGNKDQALKNYNEALNWDGHNPAAKKGIERLQPKNNGFFSKLFGGKK</sequence>
<dbReference type="SMART" id="SM00271">
    <property type="entry name" value="DnaJ"/>
    <property type="match status" value="1"/>
</dbReference>
<dbReference type="PROSITE" id="PS50076">
    <property type="entry name" value="DNAJ_2"/>
    <property type="match status" value="1"/>
</dbReference>
<comment type="caution">
    <text evidence="3">The sequence shown here is derived from an EMBL/GenBank/DDBJ whole genome shotgun (WGS) entry which is preliminary data.</text>
</comment>
<evidence type="ECO:0000313" key="3">
    <source>
        <dbReference type="EMBL" id="HHS62368.1"/>
    </source>
</evidence>
<reference evidence="3" key="1">
    <citation type="journal article" date="2020" name="mSystems">
        <title>Genome- and Community-Level Interaction Insights into Carbon Utilization and Element Cycling Functions of Hydrothermarchaeota in Hydrothermal Sediment.</title>
        <authorList>
            <person name="Zhou Z."/>
            <person name="Liu Y."/>
            <person name="Xu W."/>
            <person name="Pan J."/>
            <person name="Luo Z.H."/>
            <person name="Li M."/>
        </authorList>
    </citation>
    <scope>NUCLEOTIDE SEQUENCE [LARGE SCALE GENOMIC DNA]</scope>
    <source>
        <strain evidence="3">SpSt-783</strain>
    </source>
</reference>
<dbReference type="InterPro" id="IPR052243">
    <property type="entry name" value="Mito_inner_membrane_organizer"/>
</dbReference>
<dbReference type="PRINTS" id="PR00625">
    <property type="entry name" value="JDOMAIN"/>
</dbReference>
<feature type="repeat" description="TPR" evidence="1">
    <location>
        <begin position="154"/>
        <end position="187"/>
    </location>
</feature>
<evidence type="ECO:0000259" key="2">
    <source>
        <dbReference type="PROSITE" id="PS50076"/>
    </source>
</evidence>
<dbReference type="SMART" id="SM00028">
    <property type="entry name" value="TPR"/>
    <property type="match status" value="2"/>
</dbReference>
<dbReference type="PROSITE" id="PS50005">
    <property type="entry name" value="TPR"/>
    <property type="match status" value="1"/>
</dbReference>
<dbReference type="SUPFAM" id="SSF46565">
    <property type="entry name" value="Chaperone J-domain"/>
    <property type="match status" value="1"/>
</dbReference>
<protein>
    <recommendedName>
        <fullName evidence="2">J domain-containing protein</fullName>
    </recommendedName>
</protein>
<proteinExistence type="predicted"/>
<evidence type="ECO:0000256" key="1">
    <source>
        <dbReference type="PROSITE-ProRule" id="PRU00339"/>
    </source>
</evidence>
<gene>
    <name evidence="3" type="ORF">ENV70_01955</name>
</gene>
<dbReference type="CDD" id="cd06257">
    <property type="entry name" value="DnaJ"/>
    <property type="match status" value="1"/>
</dbReference>
<accession>A0A7C6EJI0</accession>
<dbReference type="Pfam" id="PF00226">
    <property type="entry name" value="DnaJ"/>
    <property type="match status" value="1"/>
</dbReference>
<dbReference type="Gene3D" id="1.25.40.10">
    <property type="entry name" value="Tetratricopeptide repeat domain"/>
    <property type="match status" value="1"/>
</dbReference>
<dbReference type="Gene3D" id="1.10.287.110">
    <property type="entry name" value="DnaJ domain"/>
    <property type="match status" value="1"/>
</dbReference>
<dbReference type="InterPro" id="IPR019734">
    <property type="entry name" value="TPR_rpt"/>
</dbReference>
<dbReference type="PANTHER" id="PTHR44157">
    <property type="entry name" value="DNAJ HOMOLOG SUBFAMILY C MEMBER 11"/>
    <property type="match status" value="1"/>
</dbReference>